<accession>A0A1B8B9N6</accession>
<reference evidence="1 2" key="1">
    <citation type="submission" date="2016-06" db="EMBL/GenBank/DDBJ databases">
        <title>Living apart together: crosstalk between the core and supernumerary genomes in a fungal plant pathogen.</title>
        <authorList>
            <person name="Vanheule A."/>
            <person name="Audenaert K."/>
            <person name="Warris S."/>
            <person name="Van De Geest H."/>
            <person name="Schijlen E."/>
            <person name="Hofte M."/>
            <person name="De Saeger S."/>
            <person name="Haesaert G."/>
            <person name="Waalwijk C."/>
            <person name="Van Der Lee T."/>
        </authorList>
    </citation>
    <scope>NUCLEOTIDE SEQUENCE [LARGE SCALE GENOMIC DNA]</scope>
    <source>
        <strain evidence="1 2">2516</strain>
    </source>
</reference>
<keyword evidence="2" id="KW-1185">Reference proteome</keyword>
<dbReference type="Proteomes" id="UP000091967">
    <property type="component" value="Unassembled WGS sequence"/>
</dbReference>
<gene>
    <name evidence="1" type="ORF">FPOA_03372</name>
</gene>
<dbReference type="AlphaFoldDB" id="A0A1B8B9N6"/>
<sequence>MTSSENPTKFILSTPEGRTNAFNKILVASGPVFVFQESATRPIEFFVPGKPTQWPELPLAKLREFNEQEVDVVFYGSNHFHFVDTAMQRETLILQSFLASLTSTCTNLLSHMSLSFPALEAPKGQPETIQLQQNAMSSLELLRDNCSNIKILEFYIHKGNAFGLVEEAPVNSQSLQDALSQVDAQLRAFSSLKTIIIRYFHDTLAPEIMQLMHGLGWIVLKGN</sequence>
<evidence type="ECO:0000313" key="1">
    <source>
        <dbReference type="EMBL" id="OBS29436.1"/>
    </source>
</evidence>
<organism evidence="1 2">
    <name type="scientific">Fusarium poae</name>
    <dbReference type="NCBI Taxonomy" id="36050"/>
    <lineage>
        <taxon>Eukaryota</taxon>
        <taxon>Fungi</taxon>
        <taxon>Dikarya</taxon>
        <taxon>Ascomycota</taxon>
        <taxon>Pezizomycotina</taxon>
        <taxon>Sordariomycetes</taxon>
        <taxon>Hypocreomycetidae</taxon>
        <taxon>Hypocreales</taxon>
        <taxon>Nectriaceae</taxon>
        <taxon>Fusarium</taxon>
    </lineage>
</organism>
<dbReference type="EMBL" id="LYXU01000001">
    <property type="protein sequence ID" value="OBS29436.1"/>
    <property type="molecule type" value="Genomic_DNA"/>
</dbReference>
<name>A0A1B8B9N6_FUSPO</name>
<comment type="caution">
    <text evidence="1">The sequence shown here is derived from an EMBL/GenBank/DDBJ whole genome shotgun (WGS) entry which is preliminary data.</text>
</comment>
<evidence type="ECO:0000313" key="2">
    <source>
        <dbReference type="Proteomes" id="UP000091967"/>
    </source>
</evidence>
<dbReference type="OMA" id="SFLNCIG"/>
<protein>
    <submittedName>
        <fullName evidence="1">Uncharacterized protein</fullName>
    </submittedName>
</protein>
<proteinExistence type="predicted"/>